<feature type="compositionally biased region" description="Polar residues" evidence="2">
    <location>
        <begin position="366"/>
        <end position="389"/>
    </location>
</feature>
<proteinExistence type="predicted"/>
<name>A0AAX2RRI1_BURCE</name>
<dbReference type="GO" id="GO:0015074">
    <property type="term" value="P:DNA integration"/>
    <property type="evidence" value="ECO:0007669"/>
    <property type="project" value="InterPro"/>
</dbReference>
<dbReference type="Proteomes" id="UP000298234">
    <property type="component" value="Unassembled WGS sequence"/>
</dbReference>
<dbReference type="GO" id="GO:0006310">
    <property type="term" value="P:DNA recombination"/>
    <property type="evidence" value="ECO:0007669"/>
    <property type="project" value="UniProtKB-KW"/>
</dbReference>
<dbReference type="SUPFAM" id="SSF56349">
    <property type="entry name" value="DNA breaking-rejoining enzymes"/>
    <property type="match status" value="1"/>
</dbReference>
<sequence>MKVSKNSIEDLIPPQLTGGDHPHGKHNSRSLQTQTDYLAKAKSIVSRVKSHYGIDESDPDMPEFQPSDIVAWMDEKRGSYRRDTWRFYRAALIYQLEMWAEADTSPARTLALRCIEAIANLRALRWASAPANQGKTAAQRSRELPNRTSSSKRKSVPHLLFAELTTDMHRPDRGNWARRAILLASATVYAGLRPSEWFSASIDVHPGGAKAVVKVRNAKSTNGRGNGEHREILIDSADAIEAIEANLDAIGSWMAEPGHSPGSAAEHPAYQAEMSALARAYDRGCSQAMRDAQVRLWGKSRGITPYSFRHQFSANAKADGRTKREIADLMGHGSSETAGIHYGRKRHGYSNLAPEDAQRAPRMVASSPTAAQTSPDNDGSPQDAPNSRS</sequence>
<evidence type="ECO:0000259" key="3">
    <source>
        <dbReference type="PROSITE" id="PS51898"/>
    </source>
</evidence>
<keyword evidence="1" id="KW-0233">DNA recombination</keyword>
<evidence type="ECO:0000256" key="1">
    <source>
        <dbReference type="ARBA" id="ARBA00023172"/>
    </source>
</evidence>
<evidence type="ECO:0000313" key="4">
    <source>
        <dbReference type="EMBL" id="TEU47541.1"/>
    </source>
</evidence>
<evidence type="ECO:0000313" key="5">
    <source>
        <dbReference type="Proteomes" id="UP000298234"/>
    </source>
</evidence>
<feature type="region of interest" description="Disordered" evidence="2">
    <location>
        <begin position="330"/>
        <end position="389"/>
    </location>
</feature>
<dbReference type="RefSeq" id="WP_134256266.1">
    <property type="nucleotide sequence ID" value="NZ_SNSG01000013.1"/>
</dbReference>
<dbReference type="InterPro" id="IPR011010">
    <property type="entry name" value="DNA_brk_join_enz"/>
</dbReference>
<dbReference type="PROSITE" id="PS51898">
    <property type="entry name" value="TYR_RECOMBINASE"/>
    <property type="match status" value="1"/>
</dbReference>
<dbReference type="InterPro" id="IPR013762">
    <property type="entry name" value="Integrase-like_cat_sf"/>
</dbReference>
<evidence type="ECO:0000256" key="2">
    <source>
        <dbReference type="SAM" id="MobiDB-lite"/>
    </source>
</evidence>
<accession>A0AAX2RRI1</accession>
<organism evidence="4 5">
    <name type="scientific">Burkholderia cepacia</name>
    <name type="common">Pseudomonas cepacia</name>
    <dbReference type="NCBI Taxonomy" id="292"/>
    <lineage>
        <taxon>Bacteria</taxon>
        <taxon>Pseudomonadati</taxon>
        <taxon>Pseudomonadota</taxon>
        <taxon>Betaproteobacteria</taxon>
        <taxon>Burkholderiales</taxon>
        <taxon>Burkholderiaceae</taxon>
        <taxon>Burkholderia</taxon>
        <taxon>Burkholderia cepacia complex</taxon>
    </lineage>
</organism>
<protein>
    <submittedName>
        <fullName evidence="4">Site-specific integrase</fullName>
    </submittedName>
</protein>
<dbReference type="Gene3D" id="1.10.443.10">
    <property type="entry name" value="Intergrase catalytic core"/>
    <property type="match status" value="1"/>
</dbReference>
<feature type="domain" description="Tyr recombinase" evidence="3">
    <location>
        <begin position="143"/>
        <end position="359"/>
    </location>
</feature>
<reference evidence="4 5" key="1">
    <citation type="submission" date="2019-03" db="EMBL/GenBank/DDBJ databases">
        <title>Burkholderia cepacia outbreak.</title>
        <authorList>
            <person name="Farzana R."/>
            <person name="Walsh T.R."/>
        </authorList>
    </citation>
    <scope>NUCLEOTIDE SEQUENCE [LARGE SCALE GENOMIC DNA]</scope>
    <source>
        <strain evidence="5">d13</strain>
    </source>
</reference>
<dbReference type="AlphaFoldDB" id="A0AAX2RRI1"/>
<feature type="region of interest" description="Disordered" evidence="2">
    <location>
        <begin position="132"/>
        <end position="154"/>
    </location>
</feature>
<gene>
    <name evidence="4" type="ORF">E3D37_16175</name>
</gene>
<dbReference type="InterPro" id="IPR002104">
    <property type="entry name" value="Integrase_catalytic"/>
</dbReference>
<feature type="region of interest" description="Disordered" evidence="2">
    <location>
        <begin position="1"/>
        <end position="29"/>
    </location>
</feature>
<dbReference type="EMBL" id="SNSQ01000016">
    <property type="protein sequence ID" value="TEU47541.1"/>
    <property type="molecule type" value="Genomic_DNA"/>
</dbReference>
<dbReference type="GO" id="GO:0003677">
    <property type="term" value="F:DNA binding"/>
    <property type="evidence" value="ECO:0007669"/>
    <property type="project" value="InterPro"/>
</dbReference>
<comment type="caution">
    <text evidence="4">The sequence shown here is derived from an EMBL/GenBank/DDBJ whole genome shotgun (WGS) entry which is preliminary data.</text>
</comment>